<gene>
    <name evidence="1" type="ORF">KDW03_02560</name>
</gene>
<reference evidence="1" key="1">
    <citation type="submission" date="2021-04" db="EMBL/GenBank/DDBJ databases">
        <authorList>
            <person name="Postec A."/>
        </authorList>
    </citation>
    <scope>NUCLEOTIDE SEQUENCE</scope>
    <source>
        <strain evidence="1">F1F22</strain>
    </source>
</reference>
<evidence type="ECO:0000313" key="2">
    <source>
        <dbReference type="Proteomes" id="UP001056539"/>
    </source>
</evidence>
<dbReference type="KEGG" id="taqu:KDW03_02560"/>
<dbReference type="EMBL" id="CP073355">
    <property type="protein sequence ID" value="URA10704.1"/>
    <property type="molecule type" value="Genomic_DNA"/>
</dbReference>
<organism evidence="1 2">
    <name type="scientific">Thermospira aquatica</name>
    <dbReference type="NCBI Taxonomy" id="2828656"/>
    <lineage>
        <taxon>Bacteria</taxon>
        <taxon>Pseudomonadati</taxon>
        <taxon>Spirochaetota</taxon>
        <taxon>Spirochaetia</taxon>
        <taxon>Brevinematales</taxon>
        <taxon>Thermospiraceae</taxon>
        <taxon>Thermospira</taxon>
    </lineage>
</organism>
<evidence type="ECO:0000313" key="1">
    <source>
        <dbReference type="EMBL" id="URA10704.1"/>
    </source>
</evidence>
<protein>
    <recommendedName>
        <fullName evidence="3">Outer membrane protein beta-barrel domain-containing protein</fullName>
    </recommendedName>
</protein>
<keyword evidence="2" id="KW-1185">Reference proteome</keyword>
<reference evidence="1" key="2">
    <citation type="submission" date="2022-06" db="EMBL/GenBank/DDBJ databases">
        <title>Thermospira aquatica gen. nov., sp. nov.</title>
        <authorList>
            <person name="Ben Ali Gam Z."/>
            <person name="Labat M."/>
        </authorList>
    </citation>
    <scope>NUCLEOTIDE SEQUENCE</scope>
    <source>
        <strain evidence="1">F1F22</strain>
    </source>
</reference>
<sequence>MRIRTIVVGVILASGIYGLSLGGEACFFVPEGGLPSLEFSAWQESKLFSGLFWELGGMYYRIFGIGVQGRYEVRPVFSGDMVAGMLTVGWEMRVAQWETALRVMGGWGYLFDLELRESEMRRFFLDEGWGSPVVVERASGNGVGLMGWGVSLSTGYQWRRFRVGFVGGWMDLGGEGDVHLYWKEFHGGTLDSYEEEKRLQFLLRGLRIGGAIRVLL</sequence>
<dbReference type="AlphaFoldDB" id="A0AAX3BF50"/>
<evidence type="ECO:0008006" key="3">
    <source>
        <dbReference type="Google" id="ProtNLM"/>
    </source>
</evidence>
<dbReference type="Proteomes" id="UP001056539">
    <property type="component" value="Chromosome"/>
</dbReference>
<dbReference type="RefSeq" id="WP_271435831.1">
    <property type="nucleotide sequence ID" value="NZ_CP073355.1"/>
</dbReference>
<name>A0AAX3BF50_9SPIR</name>
<accession>A0AAX3BF50</accession>
<proteinExistence type="predicted"/>